<keyword evidence="4" id="KW-1185">Reference proteome</keyword>
<dbReference type="OrthoDB" id="3928002at2759"/>
<evidence type="ECO:0000256" key="1">
    <source>
        <dbReference type="SAM" id="MobiDB-lite"/>
    </source>
</evidence>
<feature type="non-terminal residue" evidence="3">
    <location>
        <position position="207"/>
    </location>
</feature>
<reference evidence="3" key="1">
    <citation type="submission" date="2021-03" db="EMBL/GenBank/DDBJ databases">
        <authorList>
            <person name="Tagirdzhanova G."/>
        </authorList>
    </citation>
    <scope>NUCLEOTIDE SEQUENCE</scope>
</reference>
<dbReference type="PANTHER" id="PTHR38049">
    <property type="entry name" value="RICIN B LECTIN DOMAIN-CONTAINING PROTEIN"/>
    <property type="match status" value="1"/>
</dbReference>
<protein>
    <submittedName>
        <fullName evidence="3">Uncharacterized protein</fullName>
    </submittedName>
</protein>
<sequence length="207" mass="23719">MVLGLLMLTAIPTVTGTALAISERNKPKDEAIEKRQMRKFTLTCWCEGKSPGKKDIHGGKIVLGDGKMWVQSHTVKPETEFFPFEGFYIEYPDEQRPKPPPLGLVTKVSDDLMNWIYIDRATGQVRHGNRTESRPHRVGDWGWSEDQETNDDEPGGVEFDGEEKFVAVEPETNSDGRWEVWWDEGETHLREKDEVKGRKVYGISLER</sequence>
<dbReference type="EMBL" id="CAJPDQ010000047">
    <property type="protein sequence ID" value="CAF9932708.1"/>
    <property type="molecule type" value="Genomic_DNA"/>
</dbReference>
<feature type="signal peptide" evidence="2">
    <location>
        <begin position="1"/>
        <end position="16"/>
    </location>
</feature>
<organism evidence="3 4">
    <name type="scientific">Gomphillus americanus</name>
    <dbReference type="NCBI Taxonomy" id="1940652"/>
    <lineage>
        <taxon>Eukaryota</taxon>
        <taxon>Fungi</taxon>
        <taxon>Dikarya</taxon>
        <taxon>Ascomycota</taxon>
        <taxon>Pezizomycotina</taxon>
        <taxon>Lecanoromycetes</taxon>
        <taxon>OSLEUM clade</taxon>
        <taxon>Ostropomycetidae</taxon>
        <taxon>Ostropales</taxon>
        <taxon>Graphidaceae</taxon>
        <taxon>Gomphilloideae</taxon>
        <taxon>Gomphillus</taxon>
    </lineage>
</organism>
<comment type="caution">
    <text evidence="3">The sequence shown here is derived from an EMBL/GenBank/DDBJ whole genome shotgun (WGS) entry which is preliminary data.</text>
</comment>
<evidence type="ECO:0000313" key="4">
    <source>
        <dbReference type="Proteomes" id="UP000664169"/>
    </source>
</evidence>
<name>A0A8H3IUF6_9LECA</name>
<evidence type="ECO:0000256" key="2">
    <source>
        <dbReference type="SAM" id="SignalP"/>
    </source>
</evidence>
<gene>
    <name evidence="3" type="ORF">GOMPHAMPRED_006643</name>
</gene>
<feature type="compositionally biased region" description="Acidic residues" evidence="1">
    <location>
        <begin position="143"/>
        <end position="159"/>
    </location>
</feature>
<dbReference type="PANTHER" id="PTHR38049:SF1">
    <property type="entry name" value="PROTEIN KINASE DOMAIN-CONTAINING PROTEIN"/>
    <property type="match status" value="1"/>
</dbReference>
<proteinExistence type="predicted"/>
<feature type="compositionally biased region" description="Basic and acidic residues" evidence="1">
    <location>
        <begin position="129"/>
        <end position="139"/>
    </location>
</feature>
<evidence type="ECO:0000313" key="3">
    <source>
        <dbReference type="EMBL" id="CAF9932708.1"/>
    </source>
</evidence>
<feature type="chain" id="PRO_5034285939" evidence="2">
    <location>
        <begin position="17"/>
        <end position="207"/>
    </location>
</feature>
<dbReference type="Proteomes" id="UP000664169">
    <property type="component" value="Unassembled WGS sequence"/>
</dbReference>
<feature type="region of interest" description="Disordered" evidence="1">
    <location>
        <begin position="127"/>
        <end position="159"/>
    </location>
</feature>
<dbReference type="AlphaFoldDB" id="A0A8H3IUF6"/>
<keyword evidence="2" id="KW-0732">Signal</keyword>
<accession>A0A8H3IUF6</accession>